<sequence length="147" mass="15555">MYDTVLVPTDGSDGSATAAEHAIDLAQRHDASLHALHVLETEQVVDQIPDFEDSSIYDRLADAGQQAVDDLRAQADDAGIDAVTTAVEQGVPHEEVVAYVERHDIDIIVMATEGRTGPSRELIGSVTESVVRASPVPVLAVKVGGES</sequence>
<dbReference type="PANTHER" id="PTHR46268">
    <property type="entry name" value="STRESS RESPONSE PROTEIN NHAX"/>
    <property type="match status" value="1"/>
</dbReference>
<comment type="similarity">
    <text evidence="1">Belongs to the universal stress protein A family.</text>
</comment>
<evidence type="ECO:0000313" key="5">
    <source>
        <dbReference type="Proteomes" id="UP000037729"/>
    </source>
</evidence>
<dbReference type="STRING" id="1705562.AMS69_04560"/>
<dbReference type="CDD" id="cd00293">
    <property type="entry name" value="USP-like"/>
    <property type="match status" value="1"/>
</dbReference>
<dbReference type="Proteomes" id="UP000037729">
    <property type="component" value="Unassembled WGS sequence"/>
</dbReference>
<dbReference type="OrthoDB" id="105697at2157"/>
<dbReference type="InterPro" id="IPR006016">
    <property type="entry name" value="UspA"/>
</dbReference>
<dbReference type="EMBL" id="LIUF01000001">
    <property type="protein sequence ID" value="KOX95129.1"/>
    <property type="molecule type" value="Genomic_DNA"/>
</dbReference>
<evidence type="ECO:0000256" key="1">
    <source>
        <dbReference type="ARBA" id="ARBA00008791"/>
    </source>
</evidence>
<keyword evidence="5" id="KW-1185">Reference proteome</keyword>
<dbReference type="EMBL" id="WOWB01000001">
    <property type="protein sequence ID" value="NLV04882.1"/>
    <property type="molecule type" value="Genomic_DNA"/>
</dbReference>
<dbReference type="RefSeq" id="WP_053966884.1">
    <property type="nucleotide sequence ID" value="NZ_JAWJXX010000021.1"/>
</dbReference>
<dbReference type="InterPro" id="IPR014729">
    <property type="entry name" value="Rossmann-like_a/b/a_fold"/>
</dbReference>
<evidence type="ECO:0000259" key="2">
    <source>
        <dbReference type="Pfam" id="PF00582"/>
    </source>
</evidence>
<dbReference type="PANTHER" id="PTHR46268:SF6">
    <property type="entry name" value="UNIVERSAL STRESS PROTEIN UP12"/>
    <property type="match status" value="1"/>
</dbReference>
<name>A0A0M9AMM5_9EURY</name>
<dbReference type="PRINTS" id="PR01438">
    <property type="entry name" value="UNVRSLSTRESS"/>
</dbReference>
<dbReference type="Proteomes" id="UP000610611">
    <property type="component" value="Unassembled WGS sequence"/>
</dbReference>
<reference evidence="4" key="2">
    <citation type="submission" date="2019-12" db="EMBL/GenBank/DDBJ databases">
        <title>The whole-genome sequencing of Haloarcula japonica strain pws8.</title>
        <authorList>
            <person name="Verma D.K."/>
            <person name="Gopal K."/>
            <person name="Prasad E.S."/>
        </authorList>
    </citation>
    <scope>NUCLEOTIDE SEQUENCE</scope>
    <source>
        <strain evidence="4">Pws8</strain>
    </source>
</reference>
<dbReference type="SUPFAM" id="SSF52402">
    <property type="entry name" value="Adenine nucleotide alpha hydrolases-like"/>
    <property type="match status" value="1"/>
</dbReference>
<evidence type="ECO:0000313" key="3">
    <source>
        <dbReference type="EMBL" id="KOX95129.1"/>
    </source>
</evidence>
<feature type="domain" description="UspA" evidence="2">
    <location>
        <begin position="1"/>
        <end position="142"/>
    </location>
</feature>
<evidence type="ECO:0000313" key="4">
    <source>
        <dbReference type="EMBL" id="NLV04882.1"/>
    </source>
</evidence>
<dbReference type="PATRIC" id="fig|1705562.3.peg.1888"/>
<accession>A0A0M9AMM5</accession>
<dbReference type="InterPro" id="IPR006015">
    <property type="entry name" value="Universal_stress_UspA"/>
</dbReference>
<proteinExistence type="inferred from homology"/>
<reference evidence="3 5" key="1">
    <citation type="submission" date="2015-08" db="EMBL/GenBank/DDBJ databases">
        <title>Genomes of Isolates from Cabo Rojo, PR.</title>
        <authorList>
            <person name="Sanchez-Nieves R.L."/>
            <person name="Montalvo-Rodriguez R."/>
        </authorList>
    </citation>
    <scope>NUCLEOTIDE SEQUENCE [LARGE SCALE GENOMIC DNA]</scope>
    <source>
        <strain evidence="3 5">SL3</strain>
    </source>
</reference>
<comment type="caution">
    <text evidence="3">The sequence shown here is derived from an EMBL/GenBank/DDBJ whole genome shotgun (WGS) entry which is preliminary data.</text>
</comment>
<dbReference type="Gene3D" id="3.40.50.620">
    <property type="entry name" value="HUPs"/>
    <property type="match status" value="1"/>
</dbReference>
<dbReference type="Pfam" id="PF00582">
    <property type="entry name" value="Usp"/>
    <property type="match status" value="1"/>
</dbReference>
<protein>
    <submittedName>
        <fullName evidence="3 4">Universal stress protein</fullName>
    </submittedName>
</protein>
<gene>
    <name evidence="3" type="ORF">AMS69_04560</name>
    <name evidence="4" type="ORF">GOC83_01840</name>
</gene>
<dbReference type="PIRSF" id="PIRSF006276">
    <property type="entry name" value="UspA"/>
    <property type="match status" value="1"/>
</dbReference>
<organism evidence="3 5">
    <name type="scientific">Haloarcula rubripromontorii</name>
    <dbReference type="NCBI Taxonomy" id="1705562"/>
    <lineage>
        <taxon>Archaea</taxon>
        <taxon>Methanobacteriati</taxon>
        <taxon>Methanobacteriota</taxon>
        <taxon>Stenosarchaea group</taxon>
        <taxon>Halobacteria</taxon>
        <taxon>Halobacteriales</taxon>
        <taxon>Haloarculaceae</taxon>
        <taxon>Haloarcula</taxon>
    </lineage>
</organism>
<dbReference type="AlphaFoldDB" id="A0A0M9AMM5"/>